<keyword evidence="6" id="KW-1185">Reference proteome</keyword>
<evidence type="ECO:0000259" key="4">
    <source>
        <dbReference type="PROSITE" id="PS51194"/>
    </source>
</evidence>
<reference evidence="5" key="1">
    <citation type="submission" date="2023-08" db="EMBL/GenBank/DDBJ databases">
        <authorList>
            <person name="Audoor S."/>
            <person name="Bilcke G."/>
        </authorList>
    </citation>
    <scope>NUCLEOTIDE SEQUENCE</scope>
</reference>
<dbReference type="EMBL" id="CAKOGP040000001">
    <property type="protein sequence ID" value="CAJ1902231.1"/>
    <property type="molecule type" value="Genomic_DNA"/>
</dbReference>
<accession>A0AAD2FC41</accession>
<dbReference type="InterPro" id="IPR038718">
    <property type="entry name" value="SNF2-like_sf"/>
</dbReference>
<dbReference type="GO" id="GO:0007131">
    <property type="term" value="P:reciprocal meiotic recombination"/>
    <property type="evidence" value="ECO:0007669"/>
    <property type="project" value="TreeGrafter"/>
</dbReference>
<dbReference type="Pfam" id="PF00271">
    <property type="entry name" value="Helicase_C"/>
    <property type="match status" value="1"/>
</dbReference>
<evidence type="ECO:0000313" key="6">
    <source>
        <dbReference type="Proteomes" id="UP001295423"/>
    </source>
</evidence>
<dbReference type="SUPFAM" id="SSF52540">
    <property type="entry name" value="P-loop containing nucleoside triphosphate hydrolases"/>
    <property type="match status" value="2"/>
</dbReference>
<dbReference type="GO" id="GO:0005634">
    <property type="term" value="C:nucleus"/>
    <property type="evidence" value="ECO:0007669"/>
    <property type="project" value="TreeGrafter"/>
</dbReference>
<feature type="domain" description="Helicase C-terminal" evidence="4">
    <location>
        <begin position="591"/>
        <end position="751"/>
    </location>
</feature>
<feature type="region of interest" description="Disordered" evidence="2">
    <location>
        <begin position="150"/>
        <end position="189"/>
    </location>
</feature>
<feature type="region of interest" description="Disordered" evidence="2">
    <location>
        <begin position="820"/>
        <end position="852"/>
    </location>
</feature>
<dbReference type="Gene3D" id="3.40.50.300">
    <property type="entry name" value="P-loop containing nucleotide triphosphate hydrolases"/>
    <property type="match status" value="1"/>
</dbReference>
<dbReference type="Proteomes" id="UP001295423">
    <property type="component" value="Unassembled WGS sequence"/>
</dbReference>
<comment type="caution">
    <text evidence="5">The sequence shown here is derived from an EMBL/GenBank/DDBJ whole genome shotgun (WGS) entry which is preliminary data.</text>
</comment>
<organism evidence="5 6">
    <name type="scientific">Cylindrotheca closterium</name>
    <dbReference type="NCBI Taxonomy" id="2856"/>
    <lineage>
        <taxon>Eukaryota</taxon>
        <taxon>Sar</taxon>
        <taxon>Stramenopiles</taxon>
        <taxon>Ochrophyta</taxon>
        <taxon>Bacillariophyta</taxon>
        <taxon>Bacillariophyceae</taxon>
        <taxon>Bacillariophycidae</taxon>
        <taxon>Bacillariales</taxon>
        <taxon>Bacillariaceae</taxon>
        <taxon>Cylindrotheca</taxon>
    </lineage>
</organism>
<dbReference type="InterPro" id="IPR000330">
    <property type="entry name" value="SNF2_N"/>
</dbReference>
<dbReference type="SMART" id="SM00490">
    <property type="entry name" value="HELICc"/>
    <property type="match status" value="1"/>
</dbReference>
<feature type="domain" description="Helicase ATP-binding" evidence="3">
    <location>
        <begin position="284"/>
        <end position="453"/>
    </location>
</feature>
<dbReference type="GO" id="GO:0005524">
    <property type="term" value="F:ATP binding"/>
    <property type="evidence" value="ECO:0007669"/>
    <property type="project" value="InterPro"/>
</dbReference>
<dbReference type="Gene3D" id="1.20.120.850">
    <property type="entry name" value="SWI2/SNF2 ATPases, N-terminal domain"/>
    <property type="match status" value="1"/>
</dbReference>
<dbReference type="PANTHER" id="PTHR45629:SF7">
    <property type="entry name" value="DNA EXCISION REPAIR PROTEIN ERCC-6-RELATED"/>
    <property type="match status" value="1"/>
</dbReference>
<feature type="region of interest" description="Disordered" evidence="2">
    <location>
        <begin position="92"/>
        <end position="132"/>
    </location>
</feature>
<dbReference type="CDD" id="cd18793">
    <property type="entry name" value="SF2_C_SNF"/>
    <property type="match status" value="1"/>
</dbReference>
<evidence type="ECO:0000256" key="2">
    <source>
        <dbReference type="SAM" id="MobiDB-lite"/>
    </source>
</evidence>
<dbReference type="GO" id="GO:0000724">
    <property type="term" value="P:double-strand break repair via homologous recombination"/>
    <property type="evidence" value="ECO:0007669"/>
    <property type="project" value="TreeGrafter"/>
</dbReference>
<gene>
    <name evidence="5" type="ORF">CYCCA115_LOCUS347</name>
</gene>
<protein>
    <recommendedName>
        <fullName evidence="7">DNA repair and recombination protein RAD54B</fullName>
    </recommendedName>
</protein>
<feature type="compositionally biased region" description="Acidic residues" evidence="2">
    <location>
        <begin position="172"/>
        <end position="181"/>
    </location>
</feature>
<evidence type="ECO:0008006" key="7">
    <source>
        <dbReference type="Google" id="ProtNLM"/>
    </source>
</evidence>
<dbReference type="Pfam" id="PF00176">
    <property type="entry name" value="SNF2-rel_dom"/>
    <property type="match status" value="1"/>
</dbReference>
<evidence type="ECO:0000259" key="3">
    <source>
        <dbReference type="PROSITE" id="PS51192"/>
    </source>
</evidence>
<dbReference type="InterPro" id="IPR049730">
    <property type="entry name" value="SNF2/RAD54-like_C"/>
</dbReference>
<sequence length="852" mass="92957">MSSTNETDTHSYTVLYYKRKSKVHKSKGVSKMDGILTICPFAKATVILKDGNNTVYSGAIPDVAKQVDSLQEDNILAVGNYEVEICDRIGAKPPASSLASTKPVGIGNRTGFLPRSSNKGLRRPLHPSSRPLLPAKAASNVVSQGNSLTQSFANGRRLVRPAQPKPKPAPPEDSDDDDSDNDMSPMMKENTHCFPLKRQLSSLKPVGSIGAVTKVRRKVQKLATTSTNATTTAAASNLFVDAIGNLDVPHSIKRVLKPHQITGVSFLWNCLTGSGKAAKTSPHVPDDYCLKGAILADEMGLGKTLMTIAVLCALHRQKRDRRFVVVCPSSLVTNWANEFDKWLGKASQPKRVVVKKGGKEATSQIKAWSNKASEVLIISYDLFRMNSDLFGQVNKPVACLVVDEGHRLKNTNGSLTLTALESLPCQARLCITATPIQNILSDFFTIANFVCPGVLGDLPTFRKDYERPISAANNKSASNKIKQAGLKASRGLEMVTKAFMLRRLQKDILKTMLPPRNEVLVFCRPSAVQGKLYEQITKGHQSQGMKATSDALTTLIQLRKLCSHPALLPKGNDMHSDRIDSIVDVSGKLQVLAALLQQIREHAPTDKVVIVSNFTSALSLIEKSILGPQNYLFVRLDGTTEVKKRQEAVDTFNMTTADRHFVFLLSSKAGGCGLNLIGANRLVMFDPDWNPASDIQAMARVYRQGQTKPCVIYRLFTTGTVEEVICQRQIQKGNLATQAVDGKSSQSSGSNKTSFSKAELQDCFTLKRKIHCDTKTKLGKRWPDYTSAKSIVDNGCNDKALIAVAEDQSNPVSFVHVVNEAESKTGDSGSSNVLDSDDSDDSADFTSEEEFE</sequence>
<proteinExistence type="predicted"/>
<dbReference type="InterPro" id="IPR027417">
    <property type="entry name" value="P-loop_NTPase"/>
</dbReference>
<evidence type="ECO:0000256" key="1">
    <source>
        <dbReference type="ARBA" id="ARBA00022801"/>
    </source>
</evidence>
<dbReference type="AlphaFoldDB" id="A0AAD2FC41"/>
<dbReference type="GO" id="GO:0016787">
    <property type="term" value="F:hydrolase activity"/>
    <property type="evidence" value="ECO:0007669"/>
    <property type="project" value="UniProtKB-KW"/>
</dbReference>
<dbReference type="GO" id="GO:0015616">
    <property type="term" value="F:DNA translocase activity"/>
    <property type="evidence" value="ECO:0007669"/>
    <property type="project" value="TreeGrafter"/>
</dbReference>
<keyword evidence="1" id="KW-0378">Hydrolase</keyword>
<dbReference type="SMART" id="SM00487">
    <property type="entry name" value="DEXDc"/>
    <property type="match status" value="1"/>
</dbReference>
<dbReference type="Gene3D" id="3.40.50.10810">
    <property type="entry name" value="Tandem AAA-ATPase domain"/>
    <property type="match status" value="1"/>
</dbReference>
<dbReference type="InterPro" id="IPR014001">
    <property type="entry name" value="Helicase_ATP-bd"/>
</dbReference>
<dbReference type="PROSITE" id="PS51194">
    <property type="entry name" value="HELICASE_CTER"/>
    <property type="match status" value="1"/>
</dbReference>
<dbReference type="InterPro" id="IPR050496">
    <property type="entry name" value="SNF2_RAD54_helicase_repair"/>
</dbReference>
<name>A0AAD2FC41_9STRA</name>
<dbReference type="InterPro" id="IPR001650">
    <property type="entry name" value="Helicase_C-like"/>
</dbReference>
<evidence type="ECO:0000313" key="5">
    <source>
        <dbReference type="EMBL" id="CAJ1902231.1"/>
    </source>
</evidence>
<dbReference type="PROSITE" id="PS51192">
    <property type="entry name" value="HELICASE_ATP_BIND_1"/>
    <property type="match status" value="1"/>
</dbReference>
<dbReference type="PANTHER" id="PTHR45629">
    <property type="entry name" value="SNF2/RAD54 FAMILY MEMBER"/>
    <property type="match status" value="1"/>
</dbReference>
<feature type="compositionally biased region" description="Acidic residues" evidence="2">
    <location>
        <begin position="835"/>
        <end position="852"/>
    </location>
</feature>